<evidence type="ECO:0000256" key="13">
    <source>
        <dbReference type="RuleBase" id="RU364064"/>
    </source>
</evidence>
<evidence type="ECO:0000256" key="9">
    <source>
        <dbReference type="ARBA" id="ARBA00023157"/>
    </source>
</evidence>
<dbReference type="NCBIfam" id="TIGR02504">
    <property type="entry name" value="NrdJ_Z"/>
    <property type="match status" value="1"/>
</dbReference>
<comment type="function">
    <text evidence="11 13">Catalyzes the reduction of ribonucleotides to deoxyribonucleotides. May function to provide a pool of deoxyribonucleotide precursors for DNA repair during oxygen limitation and/or for immediate growth after restoration of oxygen.</text>
</comment>
<dbReference type="Proteomes" id="UP000886476">
    <property type="component" value="Unassembled WGS sequence"/>
</dbReference>
<name>A0ABX2CAM7_9BRAD</name>
<comment type="catalytic activity">
    <reaction evidence="12 13">
        <text>a 2'-deoxyribonucleoside 5'-diphosphate + [thioredoxin]-disulfide + H2O = a ribonucleoside 5'-diphosphate + [thioredoxin]-dithiol</text>
        <dbReference type="Rhea" id="RHEA:23252"/>
        <dbReference type="Rhea" id="RHEA-COMP:10698"/>
        <dbReference type="Rhea" id="RHEA-COMP:10700"/>
        <dbReference type="ChEBI" id="CHEBI:15377"/>
        <dbReference type="ChEBI" id="CHEBI:29950"/>
        <dbReference type="ChEBI" id="CHEBI:50058"/>
        <dbReference type="ChEBI" id="CHEBI:57930"/>
        <dbReference type="ChEBI" id="CHEBI:73316"/>
        <dbReference type="EC" id="1.17.4.1"/>
    </reaction>
</comment>
<accession>A0ABX2CAM7</accession>
<comment type="cofactor">
    <cofactor evidence="1 13">
        <name>adenosylcob(III)alamin</name>
        <dbReference type="ChEBI" id="CHEBI:18408"/>
    </cofactor>
</comment>
<evidence type="ECO:0000313" key="18">
    <source>
        <dbReference type="EMBL" id="NPU64417.1"/>
    </source>
</evidence>
<evidence type="ECO:0000313" key="19">
    <source>
        <dbReference type="Proteomes" id="UP000886476"/>
    </source>
</evidence>
<feature type="domain" description="TSCPD" evidence="17">
    <location>
        <begin position="974"/>
        <end position="1078"/>
    </location>
</feature>
<evidence type="ECO:0000256" key="1">
    <source>
        <dbReference type="ARBA" id="ARBA00001922"/>
    </source>
</evidence>
<feature type="region of interest" description="Disordered" evidence="14">
    <location>
        <begin position="1138"/>
        <end position="1167"/>
    </location>
</feature>
<feature type="domain" description="Ribonucleotide reductase large subunit C-terminal" evidence="15">
    <location>
        <begin position="812"/>
        <end position="913"/>
    </location>
</feature>
<dbReference type="Gene3D" id="3.20.70.20">
    <property type="match status" value="3"/>
</dbReference>
<evidence type="ECO:0000256" key="5">
    <source>
        <dbReference type="ARBA" id="ARBA00022628"/>
    </source>
</evidence>
<evidence type="ECO:0000256" key="12">
    <source>
        <dbReference type="ARBA" id="ARBA00047754"/>
    </source>
</evidence>
<dbReference type="Pfam" id="PF12637">
    <property type="entry name" value="TSCPD"/>
    <property type="match status" value="1"/>
</dbReference>
<dbReference type="PANTHER" id="PTHR43371">
    <property type="entry name" value="VITAMIN B12-DEPENDENT RIBONUCLEOTIDE REDUCTASE"/>
    <property type="match status" value="1"/>
</dbReference>
<dbReference type="PRINTS" id="PR01183">
    <property type="entry name" value="RIBORDTASEM1"/>
</dbReference>
<dbReference type="InterPro" id="IPR024434">
    <property type="entry name" value="TSCPD_dom"/>
</dbReference>
<evidence type="ECO:0000256" key="6">
    <source>
        <dbReference type="ARBA" id="ARBA00022634"/>
    </source>
</evidence>
<evidence type="ECO:0000256" key="7">
    <source>
        <dbReference type="ARBA" id="ARBA00022741"/>
    </source>
</evidence>
<gene>
    <name evidence="18" type="ORF">HL667_05350</name>
</gene>
<dbReference type="GO" id="GO:0004748">
    <property type="term" value="F:ribonucleoside-diphosphate reductase activity, thioredoxin disulfide as acceptor"/>
    <property type="evidence" value="ECO:0007669"/>
    <property type="project" value="UniProtKB-EC"/>
</dbReference>
<dbReference type="PANTHER" id="PTHR43371:SF1">
    <property type="entry name" value="RIBONUCLEOSIDE-DIPHOSPHATE REDUCTASE"/>
    <property type="match status" value="1"/>
</dbReference>
<evidence type="ECO:0000259" key="15">
    <source>
        <dbReference type="Pfam" id="PF02867"/>
    </source>
</evidence>
<reference evidence="18" key="1">
    <citation type="submission" date="2020-05" db="EMBL/GenBank/DDBJ databases">
        <title>Nod-independent and nitrogen-fixing Bradyrhizobium aeschynomene sp. nov. isolated from nodules of Aeschynomene indica.</title>
        <authorList>
            <person name="Zhang Z."/>
        </authorList>
    </citation>
    <scope>NUCLEOTIDE SEQUENCE</scope>
    <source>
        <strain evidence="18">83012</strain>
    </source>
</reference>
<dbReference type="Pfam" id="PF08471">
    <property type="entry name" value="Ribonuc_red_2_N"/>
    <property type="match status" value="1"/>
</dbReference>
<evidence type="ECO:0000256" key="3">
    <source>
        <dbReference type="ARBA" id="ARBA00012274"/>
    </source>
</evidence>
<evidence type="ECO:0000256" key="14">
    <source>
        <dbReference type="SAM" id="MobiDB-lite"/>
    </source>
</evidence>
<evidence type="ECO:0000256" key="11">
    <source>
        <dbReference type="ARBA" id="ARBA00025437"/>
    </source>
</evidence>
<dbReference type="InterPro" id="IPR050862">
    <property type="entry name" value="RdRp_reductase_class-2"/>
</dbReference>
<feature type="region of interest" description="Disordered" evidence="14">
    <location>
        <begin position="1098"/>
        <end position="1124"/>
    </location>
</feature>
<evidence type="ECO:0000256" key="10">
    <source>
        <dbReference type="ARBA" id="ARBA00023285"/>
    </source>
</evidence>
<organism evidence="18 19">
    <name type="scientific">Bradyrhizobium aeschynomenes</name>
    <dbReference type="NCBI Taxonomy" id="2734909"/>
    <lineage>
        <taxon>Bacteria</taxon>
        <taxon>Pseudomonadati</taxon>
        <taxon>Pseudomonadota</taxon>
        <taxon>Alphaproteobacteria</taxon>
        <taxon>Hyphomicrobiales</taxon>
        <taxon>Nitrobacteraceae</taxon>
        <taxon>Bradyrhizobium</taxon>
    </lineage>
</organism>
<dbReference type="SUPFAM" id="SSF51998">
    <property type="entry name" value="PFL-like glycyl radical enzymes"/>
    <property type="match status" value="1"/>
</dbReference>
<dbReference type="InterPro" id="IPR029072">
    <property type="entry name" value="YebC-like"/>
</dbReference>
<evidence type="ECO:0000256" key="4">
    <source>
        <dbReference type="ARBA" id="ARBA00014409"/>
    </source>
</evidence>
<feature type="domain" description="Ribonucleotide reductase class II vitamin B12-dependent N-terminal" evidence="16">
    <location>
        <begin position="23"/>
        <end position="147"/>
    </location>
</feature>
<keyword evidence="19" id="KW-1185">Reference proteome</keyword>
<evidence type="ECO:0000259" key="16">
    <source>
        <dbReference type="Pfam" id="PF08471"/>
    </source>
</evidence>
<dbReference type="NCBIfam" id="NF005736">
    <property type="entry name" value="PRK07562.1"/>
    <property type="match status" value="1"/>
</dbReference>
<keyword evidence="7 13" id="KW-0547">Nucleotide-binding</keyword>
<keyword evidence="10 13" id="KW-0170">Cobalt</keyword>
<evidence type="ECO:0000256" key="2">
    <source>
        <dbReference type="ARBA" id="ARBA00007405"/>
    </source>
</evidence>
<comment type="caution">
    <text evidence="18">The sequence shown here is derived from an EMBL/GenBank/DDBJ whole genome shotgun (WGS) entry which is preliminary data.</text>
</comment>
<feature type="domain" description="Ribonucleotide reductase large subunit C-terminal" evidence="15">
    <location>
        <begin position="198"/>
        <end position="753"/>
    </location>
</feature>
<dbReference type="InterPro" id="IPR013344">
    <property type="entry name" value="RNR_NrdJ/NrdZ"/>
</dbReference>
<sequence>MRIERRNTTEGQSPYAGIDFRLTTSEIKNPDGSVVFRLENVEVPEFWSQVASDVLAQKYFRKAGVAARLKKVEEETVPSWLWRSVPDTDALAALPENERYGSERSAKQVFDRLAGCWTYWGWKGNYFSSEEDAVAFYDELRFMLAKQMVAPNSPQWFNTGLHWAYGIDGPGQGHYYVDYKTGKLTKSKSSYEHPQPHACFIQGVEDDLVNDGGIMDLWVREARLFKYGSGTGSNFSRLRGEGERLSGGGRSSGLMSFLKIGDRAAGAIKSGGTTRRAAKMVVVDADHPDIEAYIDWKVKEEQKVAALVTGSKINQKHLKAVMKACVNCEGSGDDCFDPEKNPALRREIKLARRALVPDNYIKRVIQFARQGYKDIDFPIYDTDWDSEAYLTVSGQNSNNSVSLKDDFLRAVETDGDWSLIGRTNKKVVKTLKARDLWEKIGHAAWASADPGLHFNTTMNDWHTCKASGDIRASNPCSEYMFLDDTACNLASANLLTFYNTQTKHFDVGAYEHLCRLWTIVLEISVLMAQFPSKAIAELSYEFRTLGLGYANIGGLLMTMGLSYDSKEGRALCGALSAIMTGIAYKTSAEMAGELGAFPGYKKNAAHMLRVIKNHRRAAKGEATGYEALSVAPVPLDHAHCPQVSLVSHAIQAWDDALALGETNGYRNAQVTVVAPTGTIGLVMDCDTTGIEPDFALVKFKKLAGGGYFKIINRAVPEALRALGYRESEIAEIEAYAVGHGSLSNAPGINASTLKAKGFTDEAIAKVEKALPTAFDIKFVFNKWTLGEDCIRNQLGVSAEALASPTFELLAAIGFTKREIEAANVHICGAMTVEGAPHLKAEHYAVFDCANPCGKIGKRYLSVESHIRMMAAAQPFISGAISKTINMPNDATVEDCKAAYLLSWKLALKANALYRDGSKLSQPLNSQLIADDEDEDDTVESFYEKPMAARATQVSEKIVEKLVERIVVMREREKMPDRRKGYTQKAVVGGHKVYLRTGEYDDGRLGEIFIDMHKEGAALRSFINNFAIAVSLGLQYGVPLEEYVDAFTFTRFEPAGPVQGNDSIKYATSILDYVFRELAVSYMSRFDLAHVDPSESNFDALGRGVDEGKPSEDGPSQQAAKYVSRGLTRSRTDNLVVMRGGTSGGHAASVPSPLVGEGQGGGPRISALSTSRAGDAIEGAVALKQEAQHDLSPTEKLEALQWSKAGTANTQVASKAERRAEAKAKGYEGEMCSECGNFTLVRNGTCMKCDTCGSTTGCS</sequence>
<dbReference type="RefSeq" id="WP_172109469.1">
    <property type="nucleotide sequence ID" value="NZ_JABFDN010000001.1"/>
</dbReference>
<dbReference type="InterPro" id="IPR013678">
    <property type="entry name" value="RNR_2_N"/>
</dbReference>
<keyword evidence="6 13" id="KW-0237">DNA synthesis</keyword>
<evidence type="ECO:0000256" key="8">
    <source>
        <dbReference type="ARBA" id="ARBA00023002"/>
    </source>
</evidence>
<dbReference type="EMBL" id="JABFDN010000001">
    <property type="protein sequence ID" value="NPU64417.1"/>
    <property type="molecule type" value="Genomic_DNA"/>
</dbReference>
<keyword evidence="8 13" id="KW-0560">Oxidoreductase</keyword>
<comment type="similarity">
    <text evidence="2 13">Belongs to the ribonucleoside diphosphate reductase class-2 family.</text>
</comment>
<dbReference type="Pfam" id="PF02867">
    <property type="entry name" value="Ribonuc_red_lgC"/>
    <property type="match status" value="2"/>
</dbReference>
<proteinExistence type="inferred from homology"/>
<keyword evidence="5 13" id="KW-0846">Cobalamin</keyword>
<dbReference type="EC" id="1.17.4.1" evidence="3 13"/>
<dbReference type="CDD" id="cd02888">
    <property type="entry name" value="RNR_II_dimer"/>
    <property type="match status" value="1"/>
</dbReference>
<dbReference type="InterPro" id="IPR000788">
    <property type="entry name" value="RNR_lg_C"/>
</dbReference>
<evidence type="ECO:0000259" key="17">
    <source>
        <dbReference type="Pfam" id="PF12637"/>
    </source>
</evidence>
<dbReference type="SUPFAM" id="SSF75625">
    <property type="entry name" value="YebC-like"/>
    <property type="match status" value="1"/>
</dbReference>
<protein>
    <recommendedName>
        <fullName evidence="4 13">Vitamin B12-dependent ribonucleotide reductase</fullName>
        <ecNumber evidence="3 13">1.17.4.1</ecNumber>
    </recommendedName>
</protein>
<keyword evidence="9" id="KW-1015">Disulfide bond</keyword>